<proteinExistence type="predicted"/>
<reference evidence="2" key="1">
    <citation type="journal article" date="2014" name="Front. Microbiol.">
        <title>High frequency of phylogenetically diverse reductive dehalogenase-homologous genes in deep subseafloor sedimentary metagenomes.</title>
        <authorList>
            <person name="Kawai M."/>
            <person name="Futagami T."/>
            <person name="Toyoda A."/>
            <person name="Takaki Y."/>
            <person name="Nishi S."/>
            <person name="Hori S."/>
            <person name="Arai W."/>
            <person name="Tsubouchi T."/>
            <person name="Morono Y."/>
            <person name="Uchiyama I."/>
            <person name="Ito T."/>
            <person name="Fujiyama A."/>
            <person name="Inagaki F."/>
            <person name="Takami H."/>
        </authorList>
    </citation>
    <scope>NUCLEOTIDE SEQUENCE</scope>
    <source>
        <strain evidence="2">Expedition CK06-06</strain>
    </source>
</reference>
<organism evidence="2">
    <name type="scientific">marine sediment metagenome</name>
    <dbReference type="NCBI Taxonomy" id="412755"/>
    <lineage>
        <taxon>unclassified sequences</taxon>
        <taxon>metagenomes</taxon>
        <taxon>ecological metagenomes</taxon>
    </lineage>
</organism>
<evidence type="ECO:0000313" key="2">
    <source>
        <dbReference type="EMBL" id="GAJ21121.1"/>
    </source>
</evidence>
<gene>
    <name evidence="2" type="ORF">S12H4_60183</name>
</gene>
<dbReference type="EMBL" id="BARW01039540">
    <property type="protein sequence ID" value="GAJ21121.1"/>
    <property type="molecule type" value="Genomic_DNA"/>
</dbReference>
<comment type="caution">
    <text evidence="2">The sequence shown here is derived from an EMBL/GenBank/DDBJ whole genome shotgun (WGS) entry which is preliminary data.</text>
</comment>
<name>X1VU78_9ZZZZ</name>
<feature type="domain" description="Glycogen debranching enzyme bacterial and archaeal type N-terminal" evidence="1">
    <location>
        <begin position="2"/>
        <end position="36"/>
    </location>
</feature>
<dbReference type="AlphaFoldDB" id="X1VU78"/>
<evidence type="ECO:0000259" key="1">
    <source>
        <dbReference type="Pfam" id="PF12439"/>
    </source>
</evidence>
<feature type="non-terminal residue" evidence="2">
    <location>
        <position position="36"/>
    </location>
</feature>
<accession>X1VU78</accession>
<dbReference type="InterPro" id="IPR024742">
    <property type="entry name" value="Glycogen_debranch_N"/>
</dbReference>
<sequence length="36" mass="3960">MREWIVTNGLGGYASLTNSNNNTRKFHGLLIASLNP</sequence>
<dbReference type="Pfam" id="PF12439">
    <property type="entry name" value="GDE_N"/>
    <property type="match status" value="1"/>
</dbReference>
<protein>
    <recommendedName>
        <fullName evidence="1">Glycogen debranching enzyme bacterial and archaeal type N-terminal domain-containing protein</fullName>
    </recommendedName>
</protein>